<keyword evidence="11" id="KW-0256">Endoplasmic reticulum</keyword>
<keyword evidence="13 17" id="KW-1133">Transmembrane helix</keyword>
<evidence type="ECO:0000256" key="8">
    <source>
        <dbReference type="ARBA" id="ARBA00022723"/>
    </source>
</evidence>
<feature type="region of interest" description="Disordered" evidence="16">
    <location>
        <begin position="416"/>
        <end position="463"/>
    </location>
</feature>
<dbReference type="GO" id="GO:0036503">
    <property type="term" value="P:ERAD pathway"/>
    <property type="evidence" value="ECO:0007669"/>
    <property type="project" value="TreeGrafter"/>
</dbReference>
<evidence type="ECO:0000256" key="16">
    <source>
        <dbReference type="SAM" id="MobiDB-lite"/>
    </source>
</evidence>
<dbReference type="Gene3D" id="3.30.40.10">
    <property type="entry name" value="Zinc/RING finger domain, C3HC4 (zinc finger)"/>
    <property type="match status" value="1"/>
</dbReference>
<keyword evidence="20" id="KW-1185">Reference proteome</keyword>
<comment type="similarity">
    <text evidence="4">Belongs to the HRD1 family.</text>
</comment>
<feature type="compositionally biased region" description="Pro residues" evidence="16">
    <location>
        <begin position="760"/>
        <end position="771"/>
    </location>
</feature>
<feature type="compositionally biased region" description="Acidic residues" evidence="16">
    <location>
        <begin position="846"/>
        <end position="855"/>
    </location>
</feature>
<dbReference type="GO" id="GO:0005789">
    <property type="term" value="C:endoplasmic reticulum membrane"/>
    <property type="evidence" value="ECO:0007669"/>
    <property type="project" value="UniProtKB-SubCell"/>
</dbReference>
<name>A0AAN6ZGS6_9PEZI</name>
<comment type="catalytic activity">
    <reaction evidence="1">
        <text>S-ubiquitinyl-[E2 ubiquitin-conjugating enzyme]-L-cysteine + [acceptor protein]-L-lysine = [E2 ubiquitin-conjugating enzyme]-L-cysteine + N(6)-ubiquitinyl-[acceptor protein]-L-lysine.</text>
        <dbReference type="EC" id="2.3.2.27"/>
    </reaction>
</comment>
<reference evidence="19" key="2">
    <citation type="submission" date="2023-05" db="EMBL/GenBank/DDBJ databases">
        <authorList>
            <consortium name="Lawrence Berkeley National Laboratory"/>
            <person name="Steindorff A."/>
            <person name="Hensen N."/>
            <person name="Bonometti L."/>
            <person name="Westerberg I."/>
            <person name="Brannstrom I.O."/>
            <person name="Guillou S."/>
            <person name="Cros-Aarteil S."/>
            <person name="Calhoun S."/>
            <person name="Haridas S."/>
            <person name="Kuo A."/>
            <person name="Mondo S."/>
            <person name="Pangilinan J."/>
            <person name="Riley R."/>
            <person name="Labutti K."/>
            <person name="Andreopoulos B."/>
            <person name="Lipzen A."/>
            <person name="Chen C."/>
            <person name="Yanf M."/>
            <person name="Daum C."/>
            <person name="Ng V."/>
            <person name="Clum A."/>
            <person name="Ohm R."/>
            <person name="Martin F."/>
            <person name="Silar P."/>
            <person name="Natvig D."/>
            <person name="Lalanne C."/>
            <person name="Gautier V."/>
            <person name="Ament-Velasquez S.L."/>
            <person name="Kruys A."/>
            <person name="Hutchinson M.I."/>
            <person name="Powell A.J."/>
            <person name="Barry K."/>
            <person name="Miller A.N."/>
            <person name="Grigoriev I.V."/>
            <person name="Debuchy R."/>
            <person name="Gladieux P."/>
            <person name="Thoren M.H."/>
            <person name="Johannesson H."/>
        </authorList>
    </citation>
    <scope>NUCLEOTIDE SEQUENCE</scope>
    <source>
        <strain evidence="19">CBS 123565</strain>
    </source>
</reference>
<evidence type="ECO:0000256" key="13">
    <source>
        <dbReference type="ARBA" id="ARBA00022989"/>
    </source>
</evidence>
<feature type="transmembrane region" description="Helical" evidence="17">
    <location>
        <begin position="35"/>
        <end position="60"/>
    </location>
</feature>
<protein>
    <recommendedName>
        <fullName evidence="5">RING-type E3 ubiquitin transferase</fullName>
        <ecNumber evidence="5">2.3.2.27</ecNumber>
    </recommendedName>
</protein>
<keyword evidence="9 15" id="KW-0863">Zinc-finger</keyword>
<accession>A0AAN6ZGS6</accession>
<dbReference type="EC" id="2.3.2.27" evidence="5"/>
<feature type="compositionally biased region" description="Low complexity" evidence="16">
    <location>
        <begin position="814"/>
        <end position="836"/>
    </location>
</feature>
<dbReference type="GO" id="GO:0061630">
    <property type="term" value="F:ubiquitin protein ligase activity"/>
    <property type="evidence" value="ECO:0007669"/>
    <property type="project" value="UniProtKB-EC"/>
</dbReference>
<evidence type="ECO:0000259" key="18">
    <source>
        <dbReference type="PROSITE" id="PS50089"/>
    </source>
</evidence>
<proteinExistence type="inferred from homology"/>
<sequence length="855" mass="93188">MRLAWYAGASTALAAAVVASAFYQRANFYSAMVHLAQSSLSLMVLVNLVFVVYGSFMYGLQRLCFGPLRPAEIEQLYEKAWFAVTETCLAMTIFRDEVGAFFLVMFTALVTGKVWGWIGEGRVELLEQQPPANPRLFHTRLSISLFVSVAYDIWMLGYAVNTVVREARPSMMVMFLFEFAILTVCSLHTSSRYIISLVEQRVVEAQTRQRLDDRRRQLREQRAEILRRREAGEATAGDGDNEELPDEDDVDEMDIEVPGWESKGHWVLSLDLFADFIKLGIYTTFFCVLLTFYGLPIHIIRDWFMTTRSFLKRLHALIRYRQALKNMDQYPDATAEDLGREDTCIICREEMRPWDAADATQVERSRAKKLPCGHILHFGCLKSWLERQQVCPTCRRPVSRDGQQQQGRNGGAVVFRVGLNFPGNGPNRQAQPPANGQAPGGGQPAQGGAAEEQGNNPNRNVRMFNLGPLRLGFAQGGVDEIREMAQRLRMPPDGANLPAPTPAVPPPPPTPQENNTSSGPGLDEVRGQLLALGQQVRLEMFNAHMATTEIQYLNLLMNEIIRLRQVQQQLLSQPQAAQHTVPGAVHTGQAHLPHQQQGASHYPSTFAQQQALLPMPMPMPAQMHATPPLAARMSPAITRHVGASHGAAIPAGSPELPEGVVIPPGWSLLPLQRVDGAVPSDPAPHNTQVAPMASHDMLNSFMPQAANNPRSRGTSPAPGLGIFGQTGRPTTSTSSASEPSRGPGAPGPTSLDAAARGQQGPPPPVTAPTPLAPNWGGPAQLFGERSAPVIFGYQRERTPEPPGEHGERSGDAPTAGAAVNGVAAAEGATANGSTETRSGARTVTVEEADDEENEQ</sequence>
<evidence type="ECO:0000256" key="7">
    <source>
        <dbReference type="ARBA" id="ARBA00022692"/>
    </source>
</evidence>
<evidence type="ECO:0000256" key="14">
    <source>
        <dbReference type="ARBA" id="ARBA00023136"/>
    </source>
</evidence>
<feature type="compositionally biased region" description="Low complexity" evidence="16">
    <location>
        <begin position="446"/>
        <end position="456"/>
    </location>
</feature>
<feature type="compositionally biased region" description="Acidic residues" evidence="16">
    <location>
        <begin position="239"/>
        <end position="250"/>
    </location>
</feature>
<dbReference type="InterPro" id="IPR058051">
    <property type="entry name" value="Znf_RING_synoviolin"/>
</dbReference>
<dbReference type="PANTHER" id="PTHR22763:SF184">
    <property type="entry name" value="E3 UBIQUITIN-PROTEIN LIGASE SYNOVIOLIN"/>
    <property type="match status" value="1"/>
</dbReference>
<dbReference type="PANTHER" id="PTHR22763">
    <property type="entry name" value="RING ZINC FINGER PROTEIN"/>
    <property type="match status" value="1"/>
</dbReference>
<keyword evidence="10" id="KW-0833">Ubl conjugation pathway</keyword>
<feature type="region of interest" description="Disordered" evidence="16">
    <location>
        <begin position="230"/>
        <end position="250"/>
    </location>
</feature>
<evidence type="ECO:0000313" key="20">
    <source>
        <dbReference type="Proteomes" id="UP001304895"/>
    </source>
</evidence>
<dbReference type="CDD" id="cd16479">
    <property type="entry name" value="RING-H2_synoviolin"/>
    <property type="match status" value="1"/>
</dbReference>
<feature type="region of interest" description="Disordered" evidence="16">
    <location>
        <begin position="490"/>
        <end position="524"/>
    </location>
</feature>
<dbReference type="InterPro" id="IPR057992">
    <property type="entry name" value="TPR_SYVN1_N"/>
</dbReference>
<feature type="transmembrane region" description="Helical" evidence="17">
    <location>
        <begin position="138"/>
        <end position="160"/>
    </location>
</feature>
<evidence type="ECO:0000256" key="6">
    <source>
        <dbReference type="ARBA" id="ARBA00022679"/>
    </source>
</evidence>
<evidence type="ECO:0000256" key="5">
    <source>
        <dbReference type="ARBA" id="ARBA00012483"/>
    </source>
</evidence>
<dbReference type="EMBL" id="MU853401">
    <property type="protein sequence ID" value="KAK4138575.1"/>
    <property type="molecule type" value="Genomic_DNA"/>
</dbReference>
<feature type="transmembrane region" description="Helical" evidence="17">
    <location>
        <begin position="279"/>
        <end position="300"/>
    </location>
</feature>
<dbReference type="Pfam" id="PF25563">
    <property type="entry name" value="TPR_SYVN1_N"/>
    <property type="match status" value="1"/>
</dbReference>
<evidence type="ECO:0000256" key="2">
    <source>
        <dbReference type="ARBA" id="ARBA00004477"/>
    </source>
</evidence>
<evidence type="ECO:0000256" key="17">
    <source>
        <dbReference type="SAM" id="Phobius"/>
    </source>
</evidence>
<evidence type="ECO:0000256" key="1">
    <source>
        <dbReference type="ARBA" id="ARBA00000900"/>
    </source>
</evidence>
<evidence type="ECO:0000256" key="12">
    <source>
        <dbReference type="ARBA" id="ARBA00022833"/>
    </source>
</evidence>
<dbReference type="GO" id="GO:0043161">
    <property type="term" value="P:proteasome-mediated ubiquitin-dependent protein catabolic process"/>
    <property type="evidence" value="ECO:0007669"/>
    <property type="project" value="TreeGrafter"/>
</dbReference>
<dbReference type="SUPFAM" id="SSF57850">
    <property type="entry name" value="RING/U-box"/>
    <property type="match status" value="1"/>
</dbReference>
<keyword evidence="8" id="KW-0479">Metal-binding</keyword>
<feature type="domain" description="RING-type" evidence="18">
    <location>
        <begin position="344"/>
        <end position="395"/>
    </location>
</feature>
<feature type="transmembrane region" description="Helical" evidence="17">
    <location>
        <begin position="98"/>
        <end position="118"/>
    </location>
</feature>
<dbReference type="InterPro" id="IPR050731">
    <property type="entry name" value="HRD1_E3_ubiq-ligases"/>
</dbReference>
<dbReference type="AlphaFoldDB" id="A0AAN6ZGS6"/>
<evidence type="ECO:0000256" key="11">
    <source>
        <dbReference type="ARBA" id="ARBA00022824"/>
    </source>
</evidence>
<evidence type="ECO:0000256" key="4">
    <source>
        <dbReference type="ARBA" id="ARBA00010089"/>
    </source>
</evidence>
<evidence type="ECO:0000256" key="15">
    <source>
        <dbReference type="PROSITE-ProRule" id="PRU00175"/>
    </source>
</evidence>
<dbReference type="SMART" id="SM00184">
    <property type="entry name" value="RING"/>
    <property type="match status" value="1"/>
</dbReference>
<evidence type="ECO:0000313" key="19">
    <source>
        <dbReference type="EMBL" id="KAK4138575.1"/>
    </source>
</evidence>
<keyword evidence="12" id="KW-0862">Zinc</keyword>
<evidence type="ECO:0000256" key="10">
    <source>
        <dbReference type="ARBA" id="ARBA00022786"/>
    </source>
</evidence>
<reference evidence="19" key="1">
    <citation type="journal article" date="2023" name="Mol. Phylogenet. Evol.">
        <title>Genome-scale phylogeny and comparative genomics of the fungal order Sordariales.</title>
        <authorList>
            <person name="Hensen N."/>
            <person name="Bonometti L."/>
            <person name="Westerberg I."/>
            <person name="Brannstrom I.O."/>
            <person name="Guillou S."/>
            <person name="Cros-Aarteil S."/>
            <person name="Calhoun S."/>
            <person name="Haridas S."/>
            <person name="Kuo A."/>
            <person name="Mondo S."/>
            <person name="Pangilinan J."/>
            <person name="Riley R."/>
            <person name="LaButti K."/>
            <person name="Andreopoulos B."/>
            <person name="Lipzen A."/>
            <person name="Chen C."/>
            <person name="Yan M."/>
            <person name="Daum C."/>
            <person name="Ng V."/>
            <person name="Clum A."/>
            <person name="Steindorff A."/>
            <person name="Ohm R.A."/>
            <person name="Martin F."/>
            <person name="Silar P."/>
            <person name="Natvig D.O."/>
            <person name="Lalanne C."/>
            <person name="Gautier V."/>
            <person name="Ament-Velasquez S.L."/>
            <person name="Kruys A."/>
            <person name="Hutchinson M.I."/>
            <person name="Powell A.J."/>
            <person name="Barry K."/>
            <person name="Miller A.N."/>
            <person name="Grigoriev I.V."/>
            <person name="Debuchy R."/>
            <person name="Gladieux P."/>
            <person name="Hiltunen Thoren M."/>
            <person name="Johannesson H."/>
        </authorList>
    </citation>
    <scope>NUCLEOTIDE SEQUENCE</scope>
    <source>
        <strain evidence="19">CBS 123565</strain>
    </source>
</reference>
<feature type="region of interest" description="Disordered" evidence="16">
    <location>
        <begin position="702"/>
        <end position="855"/>
    </location>
</feature>
<feature type="compositionally biased region" description="Basic and acidic residues" evidence="16">
    <location>
        <begin position="794"/>
        <end position="810"/>
    </location>
</feature>
<feature type="compositionally biased region" description="Pro residues" evidence="16">
    <location>
        <begin position="499"/>
        <end position="511"/>
    </location>
</feature>
<feature type="compositionally biased region" description="Polar residues" evidence="16">
    <location>
        <begin position="702"/>
        <end position="714"/>
    </location>
</feature>
<keyword evidence="14 17" id="KW-0472">Membrane</keyword>
<comment type="subcellular location">
    <subcellularLocation>
        <location evidence="2">Endoplasmic reticulum membrane</location>
        <topology evidence="2">Multi-pass membrane protein</topology>
    </subcellularLocation>
</comment>
<dbReference type="InterPro" id="IPR001841">
    <property type="entry name" value="Znf_RING"/>
</dbReference>
<dbReference type="InterPro" id="IPR013083">
    <property type="entry name" value="Znf_RING/FYVE/PHD"/>
</dbReference>
<dbReference type="PROSITE" id="PS50089">
    <property type="entry name" value="ZF_RING_2"/>
    <property type="match status" value="1"/>
</dbReference>
<dbReference type="Pfam" id="PF12678">
    <property type="entry name" value="zf-rbx1"/>
    <property type="match status" value="1"/>
</dbReference>
<organism evidence="19 20">
    <name type="scientific">Trichocladium antarcticum</name>
    <dbReference type="NCBI Taxonomy" id="1450529"/>
    <lineage>
        <taxon>Eukaryota</taxon>
        <taxon>Fungi</taxon>
        <taxon>Dikarya</taxon>
        <taxon>Ascomycota</taxon>
        <taxon>Pezizomycotina</taxon>
        <taxon>Sordariomycetes</taxon>
        <taxon>Sordariomycetidae</taxon>
        <taxon>Sordariales</taxon>
        <taxon>Chaetomiaceae</taxon>
        <taxon>Trichocladium</taxon>
    </lineage>
</organism>
<comment type="caution">
    <text evidence="19">The sequence shown here is derived from an EMBL/GenBank/DDBJ whole genome shotgun (WGS) entry which is preliminary data.</text>
</comment>
<comment type="pathway">
    <text evidence="3">Protein modification; protein ubiquitination.</text>
</comment>
<keyword evidence="6" id="KW-0808">Transferase</keyword>
<dbReference type="GO" id="GO:0008270">
    <property type="term" value="F:zinc ion binding"/>
    <property type="evidence" value="ECO:0007669"/>
    <property type="project" value="UniProtKB-KW"/>
</dbReference>
<dbReference type="InterPro" id="IPR024766">
    <property type="entry name" value="Znf_RING_H2"/>
</dbReference>
<keyword evidence="7 17" id="KW-0812">Transmembrane</keyword>
<evidence type="ECO:0000256" key="9">
    <source>
        <dbReference type="ARBA" id="ARBA00022771"/>
    </source>
</evidence>
<evidence type="ECO:0000256" key="3">
    <source>
        <dbReference type="ARBA" id="ARBA00004906"/>
    </source>
</evidence>
<dbReference type="Proteomes" id="UP001304895">
    <property type="component" value="Unassembled WGS sequence"/>
</dbReference>
<gene>
    <name evidence="19" type="ORF">BT67DRAFT_437902</name>
</gene>